<gene>
    <name evidence="2" type="ORF">POF50_007555</name>
</gene>
<organism evidence="2">
    <name type="scientific">Streptantibioticus silvisoli</name>
    <dbReference type="NCBI Taxonomy" id="2705255"/>
    <lineage>
        <taxon>Bacteria</taxon>
        <taxon>Bacillati</taxon>
        <taxon>Actinomycetota</taxon>
        <taxon>Actinomycetes</taxon>
        <taxon>Kitasatosporales</taxon>
        <taxon>Streptomycetaceae</taxon>
        <taxon>Streptantibioticus</taxon>
    </lineage>
</organism>
<dbReference type="AlphaFoldDB" id="A0AA90H5I0"/>
<dbReference type="Pfam" id="PF13328">
    <property type="entry name" value="HD_4"/>
    <property type="match status" value="1"/>
</dbReference>
<dbReference type="SMART" id="SM00471">
    <property type="entry name" value="HDc"/>
    <property type="match status" value="1"/>
</dbReference>
<sequence>MRTVGEVDAFVAVAHAGQVDKAGVPYVEHVRAVAAGVAPFGPELRMAALLHDVIEDTDWTAGQLRALGVPDRVVGVVEAVTNQPGVPYADKIRRITSSREATLVKIADNAHNSRPDRAAALPPDQRERLAAKYRAARDVLWAAIDRRDIETVIGIVNPALLPELAERPAP</sequence>
<comment type="caution">
    <text evidence="2">The sequence shown here is derived from an EMBL/GenBank/DDBJ whole genome shotgun (WGS) entry which is preliminary data.</text>
</comment>
<accession>A0AA90H5I0</accession>
<evidence type="ECO:0000259" key="1">
    <source>
        <dbReference type="SMART" id="SM00471"/>
    </source>
</evidence>
<feature type="domain" description="HD/PDEase" evidence="1">
    <location>
        <begin position="22"/>
        <end position="122"/>
    </location>
</feature>
<dbReference type="Gene3D" id="1.10.3210.10">
    <property type="entry name" value="Hypothetical protein af1432"/>
    <property type="match status" value="1"/>
</dbReference>
<dbReference type="EMBL" id="JABXJJ020000008">
    <property type="protein sequence ID" value="MDI5969200.1"/>
    <property type="molecule type" value="Genomic_DNA"/>
</dbReference>
<dbReference type="SUPFAM" id="SSF109604">
    <property type="entry name" value="HD-domain/PDEase-like"/>
    <property type="match status" value="1"/>
</dbReference>
<dbReference type="RefSeq" id="WP_271317869.1">
    <property type="nucleotide sequence ID" value="NZ_JABXJJ020000008.1"/>
</dbReference>
<dbReference type="GO" id="GO:0008893">
    <property type="term" value="F:guanosine-3',5'-bis(diphosphate) 3'-diphosphatase activity"/>
    <property type="evidence" value="ECO:0007669"/>
    <property type="project" value="TreeGrafter"/>
</dbReference>
<dbReference type="InterPro" id="IPR052194">
    <property type="entry name" value="MESH1"/>
</dbReference>
<name>A0AA90H5I0_9ACTN</name>
<dbReference type="PANTHER" id="PTHR46246">
    <property type="entry name" value="GUANOSINE-3',5'-BIS(DIPHOSPHATE) 3'-PYROPHOSPHOHYDROLASE MESH1"/>
    <property type="match status" value="1"/>
</dbReference>
<dbReference type="InterPro" id="IPR003607">
    <property type="entry name" value="HD/PDEase_dom"/>
</dbReference>
<dbReference type="PANTHER" id="PTHR46246:SF1">
    <property type="entry name" value="GUANOSINE-3',5'-BIS(DIPHOSPHATE) 3'-PYROPHOSPHOHYDROLASE MESH1"/>
    <property type="match status" value="1"/>
</dbReference>
<evidence type="ECO:0000313" key="2">
    <source>
        <dbReference type="EMBL" id="MDI5969200.1"/>
    </source>
</evidence>
<reference evidence="2" key="1">
    <citation type="submission" date="2023-05" db="EMBL/GenBank/DDBJ databases">
        <title>Streptantibioticus silvisoli sp. nov., acidotolerant actinomycetes 1 from pine litter.</title>
        <authorList>
            <person name="Swiecimska M."/>
            <person name="Golinska P."/>
            <person name="Sangal V."/>
            <person name="Wachnowicz B."/>
            <person name="Goodfellow M."/>
        </authorList>
    </citation>
    <scope>NUCLEOTIDE SEQUENCE</scope>
    <source>
        <strain evidence="2">SL13</strain>
    </source>
</reference>
<proteinExistence type="predicted"/>
<protein>
    <submittedName>
        <fullName evidence="2">HD domain-containing protein</fullName>
    </submittedName>
</protein>